<evidence type="ECO:0000259" key="2">
    <source>
        <dbReference type="Pfam" id="PF10088"/>
    </source>
</evidence>
<feature type="domain" description="DUF2326" evidence="2">
    <location>
        <begin position="447"/>
        <end position="565"/>
    </location>
</feature>
<dbReference type="SUPFAM" id="SSF52540">
    <property type="entry name" value="P-loop containing nucleoside triphosphate hydrolases"/>
    <property type="match status" value="1"/>
</dbReference>
<dbReference type="InterPro" id="IPR018760">
    <property type="entry name" value="DUF2326"/>
</dbReference>
<dbReference type="Gene3D" id="3.40.50.300">
    <property type="entry name" value="P-loop containing nucleotide triphosphate hydrolases"/>
    <property type="match status" value="1"/>
</dbReference>
<name>A0ABN5T230_9FLAO</name>
<dbReference type="RefSeq" id="WP_124757884.1">
    <property type="nucleotide sequence ID" value="NZ_CBCRWA010000002.1"/>
</dbReference>
<gene>
    <name evidence="3" type="ORF">EIB71_07215</name>
</gene>
<sequence length="566" mass="66114">MFLKRLIIENKAGVIRDIPFKKGINLIVDETPETLTQQTTGNNVGKTTVLRLVDYCLGSKGESIYKDTEFSQQPNTTIENFLTDTEVLVTIELVEDLDDENSEHITIQRNFLKRGKKVQKINGEDFTDDKKFDAELKRLVFNTDVEKPTFRQIISKNIRIDKDRMDKIVRVLGSFVGNEVYEALYLFWLGIKTDKAEEKRNLTEDRKSENRFRRRLKKEGELSLIEQKLAFHNDKIKELDEQKANFNLNEQYDEDIEKLNQVKYALNRTATEISQLEVRRDLIIESKDDLEQEYANINTSQIRSLYDKANALIPDIQVTFEETLKFHNELISEKLDYITKELPDLDIKLKKLRADLAKLRDQEFNLTTIIQKSGVIEDLEKIVTELNKQFERKGNLEEQKRLWEVSNEKMDRIERELGLINEDITSNDDLITSRVTQFNKYFTKMSEILYDENYIITPRKKDVGYDLIVTNIEGNPSTGKKKGQIAAFDFAYIQFADNLDIRCLHFILHDQLENIHDNQLNTLVEVANSLNGQYIVPILRDKIPSNIDISQYEVLSLSQSDKLFRL</sequence>
<evidence type="ECO:0000313" key="4">
    <source>
        <dbReference type="Proteomes" id="UP000274483"/>
    </source>
</evidence>
<reference evidence="3 4" key="1">
    <citation type="submission" date="2018-11" db="EMBL/GenBank/DDBJ databases">
        <title>Proposal to divide the Flavobacteriaceae and reorganize its genera based on Amino Acid Identity values calculated from whole genome sequences.</title>
        <authorList>
            <person name="Nicholson A.C."/>
            <person name="Gulvik C.A."/>
            <person name="Whitney A.M."/>
            <person name="Humrighouse B.W."/>
            <person name="Bell M."/>
            <person name="Holmes B."/>
            <person name="Steigerwalt A.G."/>
            <person name="Villarma A."/>
            <person name="Sheth M."/>
            <person name="Batra D."/>
            <person name="Pryor J."/>
            <person name="Bernardet J.-F."/>
            <person name="Hugo C."/>
            <person name="Kampfer P."/>
            <person name="Newman J.D."/>
            <person name="McQuiston J.R."/>
        </authorList>
    </citation>
    <scope>NUCLEOTIDE SEQUENCE [LARGE SCALE GENOMIC DNA]</scope>
    <source>
        <strain evidence="3 4">H3001</strain>
    </source>
</reference>
<proteinExistence type="predicted"/>
<dbReference type="Proteomes" id="UP000274483">
    <property type="component" value="Chromosome"/>
</dbReference>
<feature type="coiled-coil region" evidence="1">
    <location>
        <begin position="222"/>
        <end position="249"/>
    </location>
</feature>
<keyword evidence="4" id="KW-1185">Reference proteome</keyword>
<feature type="coiled-coil region" evidence="1">
    <location>
        <begin position="342"/>
        <end position="416"/>
    </location>
</feature>
<dbReference type="InterPro" id="IPR027417">
    <property type="entry name" value="P-loop_NTPase"/>
</dbReference>
<accession>A0ABN5T230</accession>
<dbReference type="EMBL" id="CP034158">
    <property type="protein sequence ID" value="AZI67470.1"/>
    <property type="molecule type" value="Genomic_DNA"/>
</dbReference>
<keyword evidence="1" id="KW-0175">Coiled coil</keyword>
<evidence type="ECO:0000313" key="3">
    <source>
        <dbReference type="EMBL" id="AZI67470.1"/>
    </source>
</evidence>
<protein>
    <submittedName>
        <fullName evidence="3">DUF2326 domain-containing protein</fullName>
    </submittedName>
</protein>
<organism evidence="3 4">
    <name type="scientific">Kaistella daneshvariae</name>
    <dbReference type="NCBI Taxonomy" id="2487074"/>
    <lineage>
        <taxon>Bacteria</taxon>
        <taxon>Pseudomonadati</taxon>
        <taxon>Bacteroidota</taxon>
        <taxon>Flavobacteriia</taxon>
        <taxon>Flavobacteriales</taxon>
        <taxon>Weeksellaceae</taxon>
        <taxon>Chryseobacterium group</taxon>
        <taxon>Kaistella</taxon>
    </lineage>
</organism>
<dbReference type="Pfam" id="PF10088">
    <property type="entry name" value="DUF2326"/>
    <property type="match status" value="1"/>
</dbReference>
<evidence type="ECO:0000256" key="1">
    <source>
        <dbReference type="SAM" id="Coils"/>
    </source>
</evidence>